<comment type="subcellular location">
    <subcellularLocation>
        <location evidence="1 6">Cell membrane</location>
        <topology evidence="1 6">Multi-pass membrane protein</topology>
    </subcellularLocation>
</comment>
<feature type="transmembrane region" description="Helical" evidence="6">
    <location>
        <begin position="59"/>
        <end position="79"/>
    </location>
</feature>
<feature type="transmembrane region" description="Helical" evidence="6">
    <location>
        <begin position="593"/>
        <end position="616"/>
    </location>
</feature>
<dbReference type="Proteomes" id="UP000095256">
    <property type="component" value="Unassembled WGS sequence"/>
</dbReference>
<dbReference type="RefSeq" id="WP_069700036.1">
    <property type="nucleotide sequence ID" value="NZ_JAGGMA010000005.1"/>
</dbReference>
<gene>
    <name evidence="8" type="ORF">BCR26_05935</name>
</gene>
<dbReference type="PANTHER" id="PTHR46795">
    <property type="entry name" value="ABC TRANSPORTER PERMEASE-RELATED-RELATED"/>
    <property type="match status" value="1"/>
</dbReference>
<feature type="transmembrane region" description="Helical" evidence="6">
    <location>
        <begin position="100"/>
        <end position="124"/>
    </location>
</feature>
<feature type="transmembrane region" description="Helical" evidence="6">
    <location>
        <begin position="21"/>
        <end position="39"/>
    </location>
</feature>
<feature type="domain" description="ABC3 transporter permease C-terminal" evidence="7">
    <location>
        <begin position="63"/>
        <end position="180"/>
    </location>
</feature>
<sequence length="663" mass="75670">MLYFKLAKTNLKKNYSMYFPFVIATIFTVILNVIMQVMLHNEGMNTLPQAASAKMMFDLGSKVIIIFSVIFTFYTHSFLIKQRKKGLGLYNILGLDKKHLTIMLFIENALVYFVVMLLGLFLGMVTSKLMFLILKKMTGLGNDFVFNLTTDSIVTVMILFLVIFFSLFVYDTIEVRKTKPVELMAGGNTGEREPKNHWFLTLVGLATLIAGYSISVTIKTPLQAIALFFVAVLLVIVGTYLLFITASISFLKILKRRKSFYYQPQHFISVSGMIYRMKQNGAGLATICILSTMTLVTLSSTICLYIGMENSVQNRNPFDVSIDSKIEKVQLDNLIKTTIDENKIKKVKYLSTSIYSSVAMTSEDNRSFRYTELNTRGTQGATLFQFMSLENFNQLQNETKTLTENQLLICSSDDWLEEPNIFLAGREFQVKEVIGNLLIHSKNQPDIGIKSSILVFKDHEVIINFIQEHLPEVIANNSLEKKSEGFLKFKGTEMARQQFVAQLTSNLENFSVENNRLGYRISFIDDDRKDTTASIGGFLFMGIVFGLSFVVATALIIYYKQLSEGNDDRLRFEIMQKVGLSHKEVKRTIHSQILQVFFLPIIVASIHLTFAFPMIQKLLFLFGVTNKNLLIFATITVVVAFAVIYLLIYWQTSRIYYRLVERR</sequence>
<dbReference type="EMBL" id="MIEK01000067">
    <property type="protein sequence ID" value="OEH81048.1"/>
    <property type="molecule type" value="Genomic_DNA"/>
</dbReference>
<dbReference type="PIRSF" id="PIRSF018968">
    <property type="entry name" value="ABC_permease_BceB"/>
    <property type="match status" value="1"/>
</dbReference>
<dbReference type="OrthoDB" id="1705903at2"/>
<dbReference type="AlphaFoldDB" id="A0A1E5KTG3"/>
<reference evidence="8 9" key="1">
    <citation type="submission" date="2016-09" db="EMBL/GenBank/DDBJ databases">
        <authorList>
            <person name="Capua I."/>
            <person name="De Benedictis P."/>
            <person name="Joannis T."/>
            <person name="Lombin L.H."/>
            <person name="Cattoli G."/>
        </authorList>
    </citation>
    <scope>NUCLEOTIDE SEQUENCE [LARGE SCALE GENOMIC DNA]</scope>
    <source>
        <strain evidence="8 9">LMG 25899</strain>
    </source>
</reference>
<evidence type="ECO:0000256" key="1">
    <source>
        <dbReference type="ARBA" id="ARBA00004651"/>
    </source>
</evidence>
<feature type="transmembrane region" description="Helical" evidence="6">
    <location>
        <begin position="538"/>
        <end position="559"/>
    </location>
</feature>
<comment type="caution">
    <text evidence="8">The sequence shown here is derived from an EMBL/GenBank/DDBJ whole genome shotgun (WGS) entry which is preliminary data.</text>
</comment>
<evidence type="ECO:0000259" key="7">
    <source>
        <dbReference type="Pfam" id="PF02687"/>
    </source>
</evidence>
<evidence type="ECO:0000256" key="6">
    <source>
        <dbReference type="PIRNR" id="PIRNR018968"/>
    </source>
</evidence>
<dbReference type="GO" id="GO:0055085">
    <property type="term" value="P:transmembrane transport"/>
    <property type="evidence" value="ECO:0007669"/>
    <property type="project" value="UniProtKB-UniRule"/>
</dbReference>
<evidence type="ECO:0000256" key="4">
    <source>
        <dbReference type="ARBA" id="ARBA00022989"/>
    </source>
</evidence>
<dbReference type="STRING" id="762845.BCR26_05935"/>
<evidence type="ECO:0000313" key="9">
    <source>
        <dbReference type="Proteomes" id="UP000095256"/>
    </source>
</evidence>
<evidence type="ECO:0000313" key="8">
    <source>
        <dbReference type="EMBL" id="OEH81048.1"/>
    </source>
</evidence>
<feature type="transmembrane region" description="Helical" evidence="6">
    <location>
        <begin position="144"/>
        <end position="170"/>
    </location>
</feature>
<dbReference type="InterPro" id="IPR027022">
    <property type="entry name" value="ABC_permease_BceB-typ"/>
</dbReference>
<evidence type="ECO:0000256" key="5">
    <source>
        <dbReference type="ARBA" id="ARBA00023136"/>
    </source>
</evidence>
<keyword evidence="3 6" id="KW-0812">Transmembrane</keyword>
<feature type="transmembrane region" description="Helical" evidence="6">
    <location>
        <begin position="628"/>
        <end position="650"/>
    </location>
</feature>
<feature type="transmembrane region" description="Helical" evidence="6">
    <location>
        <begin position="282"/>
        <end position="308"/>
    </location>
</feature>
<evidence type="ECO:0000256" key="2">
    <source>
        <dbReference type="ARBA" id="ARBA00022475"/>
    </source>
</evidence>
<keyword evidence="6" id="KW-0813">Transport</keyword>
<protein>
    <recommendedName>
        <fullName evidence="7">ABC3 transporter permease C-terminal domain-containing protein</fullName>
    </recommendedName>
</protein>
<proteinExistence type="inferred from homology"/>
<feature type="transmembrane region" description="Helical" evidence="6">
    <location>
        <begin position="198"/>
        <end position="218"/>
    </location>
</feature>
<dbReference type="GO" id="GO:0005886">
    <property type="term" value="C:plasma membrane"/>
    <property type="evidence" value="ECO:0007669"/>
    <property type="project" value="UniProtKB-SubCell"/>
</dbReference>
<dbReference type="InterPro" id="IPR052536">
    <property type="entry name" value="ABC-4_Integral_Memb_Prot"/>
</dbReference>
<dbReference type="Pfam" id="PF02687">
    <property type="entry name" value="FtsX"/>
    <property type="match status" value="1"/>
</dbReference>
<keyword evidence="5 6" id="KW-0472">Membrane</keyword>
<organism evidence="8 9">
    <name type="scientific">Enterococcus rivorum</name>
    <dbReference type="NCBI Taxonomy" id="762845"/>
    <lineage>
        <taxon>Bacteria</taxon>
        <taxon>Bacillati</taxon>
        <taxon>Bacillota</taxon>
        <taxon>Bacilli</taxon>
        <taxon>Lactobacillales</taxon>
        <taxon>Enterococcaceae</taxon>
        <taxon>Enterococcus</taxon>
    </lineage>
</organism>
<keyword evidence="2 6" id="KW-1003">Cell membrane</keyword>
<evidence type="ECO:0000256" key="3">
    <source>
        <dbReference type="ARBA" id="ARBA00022692"/>
    </source>
</evidence>
<accession>A0A1E5KTG3</accession>
<comment type="similarity">
    <text evidence="6">Belongs to the ABC-4 integral membrane protein family.</text>
</comment>
<name>A0A1E5KTG3_9ENTE</name>
<keyword evidence="4 6" id="KW-1133">Transmembrane helix</keyword>
<dbReference type="InterPro" id="IPR003838">
    <property type="entry name" value="ABC3_permease_C"/>
</dbReference>
<feature type="transmembrane region" description="Helical" evidence="6">
    <location>
        <begin position="224"/>
        <end position="251"/>
    </location>
</feature>
<keyword evidence="9" id="KW-1185">Reference proteome</keyword>
<dbReference type="PANTHER" id="PTHR46795:SF3">
    <property type="entry name" value="ABC TRANSPORTER PERMEASE"/>
    <property type="match status" value="1"/>
</dbReference>